<keyword evidence="2" id="KW-1185">Reference proteome</keyword>
<dbReference type="Proteomes" id="UP000092574">
    <property type="component" value="Chromosome"/>
</dbReference>
<sequence>MEETDMYEGFSHLASLLLCGFALGDAWGEKVRDLLERAEQTEGGVSVLASEDVVRIQVTGRSNYKSYVNS</sequence>
<protein>
    <submittedName>
        <fullName evidence="1">Uncharacterized protein</fullName>
    </submittedName>
</protein>
<dbReference type="KEGG" id="byl:A4V09_21710"/>
<name>A0A1C7IEN1_9FIRM</name>
<reference evidence="1" key="1">
    <citation type="submission" date="2017-04" db="EMBL/GenBank/DDBJ databases">
        <title>Complete Genome Sequences of Twelve Strains of a Stable Defined Moderately Diverse Mouse Microbiota 2 (sDMDMm2).</title>
        <authorList>
            <person name="Uchimura Y."/>
            <person name="Wyss M."/>
            <person name="Brugiroux S."/>
            <person name="Limenitakis J.P."/>
            <person name="Stecher B."/>
            <person name="McCoy K.D."/>
            <person name="Macpherson A.J."/>
        </authorList>
    </citation>
    <scope>NUCLEOTIDE SEQUENCE</scope>
    <source>
        <strain evidence="1">YL58</strain>
    </source>
</reference>
<dbReference type="RefSeq" id="WP_065544217.1">
    <property type="nucleotide sequence ID" value="NZ_CP015405.2"/>
</dbReference>
<dbReference type="OrthoDB" id="5328682at2"/>
<evidence type="ECO:0000313" key="1">
    <source>
        <dbReference type="EMBL" id="ANU78127.1"/>
    </source>
</evidence>
<organism evidence="1 2">
    <name type="scientific">Blautia pseudococcoides</name>
    <dbReference type="NCBI Taxonomy" id="1796616"/>
    <lineage>
        <taxon>Bacteria</taxon>
        <taxon>Bacillati</taxon>
        <taxon>Bacillota</taxon>
        <taxon>Clostridia</taxon>
        <taxon>Lachnospirales</taxon>
        <taxon>Lachnospiraceae</taxon>
        <taxon>Blautia</taxon>
    </lineage>
</organism>
<evidence type="ECO:0000313" key="2">
    <source>
        <dbReference type="Proteomes" id="UP000092574"/>
    </source>
</evidence>
<dbReference type="AlphaFoldDB" id="A0A1C7IEN1"/>
<dbReference type="EMBL" id="CP015405">
    <property type="protein sequence ID" value="ANU78127.1"/>
    <property type="molecule type" value="Genomic_DNA"/>
</dbReference>
<accession>A0A1C7IEN1</accession>
<proteinExistence type="predicted"/>
<gene>
    <name evidence="1" type="ORF">A4V09_21710</name>
</gene>